<gene>
    <name evidence="2" type="ORF">Adt_34069</name>
</gene>
<name>A0ABD1R022_9LAMI</name>
<dbReference type="AlphaFoldDB" id="A0ABD1R022"/>
<evidence type="ECO:0000256" key="1">
    <source>
        <dbReference type="SAM" id="MobiDB-lite"/>
    </source>
</evidence>
<comment type="caution">
    <text evidence="2">The sequence shown here is derived from an EMBL/GenBank/DDBJ whole genome shotgun (WGS) entry which is preliminary data.</text>
</comment>
<protein>
    <submittedName>
        <fullName evidence="2">Reverse transcriptase</fullName>
    </submittedName>
</protein>
<feature type="region of interest" description="Disordered" evidence="1">
    <location>
        <begin position="60"/>
        <end position="156"/>
    </location>
</feature>
<organism evidence="2 3">
    <name type="scientific">Abeliophyllum distichum</name>
    <dbReference type="NCBI Taxonomy" id="126358"/>
    <lineage>
        <taxon>Eukaryota</taxon>
        <taxon>Viridiplantae</taxon>
        <taxon>Streptophyta</taxon>
        <taxon>Embryophyta</taxon>
        <taxon>Tracheophyta</taxon>
        <taxon>Spermatophyta</taxon>
        <taxon>Magnoliopsida</taxon>
        <taxon>eudicotyledons</taxon>
        <taxon>Gunneridae</taxon>
        <taxon>Pentapetalae</taxon>
        <taxon>asterids</taxon>
        <taxon>lamiids</taxon>
        <taxon>Lamiales</taxon>
        <taxon>Oleaceae</taxon>
        <taxon>Forsythieae</taxon>
        <taxon>Abeliophyllum</taxon>
    </lineage>
</organism>
<keyword evidence="2" id="KW-0695">RNA-directed DNA polymerase</keyword>
<dbReference type="Proteomes" id="UP001604336">
    <property type="component" value="Unassembled WGS sequence"/>
</dbReference>
<sequence length="156" mass="17044">MELSKYATLLIANEADRCRRFESRLRRDIRVAVTGGYYKDFGKLVEAALRVEQCISDTPGHKEHMTVRGSGSQSGTWTSRSTSSQKNRCGFWPVVANTNSFKTKSRGGQSSGSSRGSVQQSAHCHSHAQGSFQSPSQRPVTSTQGGSSSHARFPQC</sequence>
<feature type="compositionally biased region" description="Low complexity" evidence="1">
    <location>
        <begin position="106"/>
        <end position="121"/>
    </location>
</feature>
<dbReference type="GO" id="GO:0003964">
    <property type="term" value="F:RNA-directed DNA polymerase activity"/>
    <property type="evidence" value="ECO:0007669"/>
    <property type="project" value="UniProtKB-KW"/>
</dbReference>
<feature type="compositionally biased region" description="Polar residues" evidence="1">
    <location>
        <begin position="128"/>
        <end position="150"/>
    </location>
</feature>
<evidence type="ECO:0000313" key="3">
    <source>
        <dbReference type="Proteomes" id="UP001604336"/>
    </source>
</evidence>
<keyword evidence="3" id="KW-1185">Reference proteome</keyword>
<proteinExistence type="predicted"/>
<accession>A0ABD1R022</accession>
<keyword evidence="2" id="KW-0808">Transferase</keyword>
<evidence type="ECO:0000313" key="2">
    <source>
        <dbReference type="EMBL" id="KAL2481103.1"/>
    </source>
</evidence>
<dbReference type="EMBL" id="JBFOLK010000010">
    <property type="protein sequence ID" value="KAL2481103.1"/>
    <property type="molecule type" value="Genomic_DNA"/>
</dbReference>
<keyword evidence="2" id="KW-0548">Nucleotidyltransferase</keyword>
<feature type="compositionally biased region" description="Polar residues" evidence="1">
    <location>
        <begin position="69"/>
        <end position="87"/>
    </location>
</feature>
<reference evidence="3" key="1">
    <citation type="submission" date="2024-07" db="EMBL/GenBank/DDBJ databases">
        <title>Two chromosome-level genome assemblies of Korean endemic species Abeliophyllum distichum and Forsythia ovata (Oleaceae).</title>
        <authorList>
            <person name="Jang H."/>
        </authorList>
    </citation>
    <scope>NUCLEOTIDE SEQUENCE [LARGE SCALE GENOMIC DNA]</scope>
</reference>